<keyword evidence="4 10" id="KW-0812">Transmembrane</keyword>
<reference evidence="11 12" key="1">
    <citation type="submission" date="2021-09" db="EMBL/GenBank/DDBJ databases">
        <title>Genomic insights and catalytic innovation underlie evolution of tropane alkaloids biosynthesis.</title>
        <authorList>
            <person name="Wang Y.-J."/>
            <person name="Tian T."/>
            <person name="Huang J.-P."/>
            <person name="Huang S.-X."/>
        </authorList>
    </citation>
    <scope>NUCLEOTIDE SEQUENCE [LARGE SCALE GENOMIC DNA]</scope>
    <source>
        <strain evidence="11">KIB-2018</strain>
        <tissue evidence="11">Leaf</tissue>
    </source>
</reference>
<comment type="similarity">
    <text evidence="3 10">Belongs to the nonaspanin (TM9SF) (TC 9.A.2) family.</text>
</comment>
<feature type="transmembrane region" description="Helical" evidence="10">
    <location>
        <begin position="286"/>
        <end position="314"/>
    </location>
</feature>
<keyword evidence="9 10" id="KW-0472">Membrane</keyword>
<feature type="transmembrane region" description="Helical" evidence="10">
    <location>
        <begin position="547"/>
        <end position="575"/>
    </location>
</feature>
<keyword evidence="7 10" id="KW-1133">Transmembrane helix</keyword>
<evidence type="ECO:0000256" key="3">
    <source>
        <dbReference type="ARBA" id="ARBA00005227"/>
    </source>
</evidence>
<comment type="subcellular location">
    <subcellularLocation>
        <location evidence="1">Endosome membrane</location>
        <topology evidence="1">Multi-pass membrane protein</topology>
    </subcellularLocation>
    <subcellularLocation>
        <location evidence="2">Golgi apparatus membrane</location>
        <topology evidence="2">Multi-pass membrane protein</topology>
    </subcellularLocation>
</comment>
<dbReference type="PANTHER" id="PTHR10766">
    <property type="entry name" value="TRANSMEMBRANE 9 SUPERFAMILY PROTEIN"/>
    <property type="match status" value="1"/>
</dbReference>
<proteinExistence type="inferred from homology"/>
<dbReference type="GO" id="GO:0000139">
    <property type="term" value="C:Golgi membrane"/>
    <property type="evidence" value="ECO:0007669"/>
    <property type="project" value="UniProtKB-SubCell"/>
</dbReference>
<evidence type="ECO:0000256" key="9">
    <source>
        <dbReference type="ARBA" id="ARBA00023136"/>
    </source>
</evidence>
<gene>
    <name evidence="11" type="ORF">K2173_020643</name>
</gene>
<keyword evidence="5 10" id="KW-0732">Signal</keyword>
<evidence type="ECO:0000313" key="11">
    <source>
        <dbReference type="EMBL" id="KAJ8767703.1"/>
    </source>
</evidence>
<evidence type="ECO:0000256" key="5">
    <source>
        <dbReference type="ARBA" id="ARBA00022729"/>
    </source>
</evidence>
<evidence type="ECO:0000256" key="4">
    <source>
        <dbReference type="ARBA" id="ARBA00022692"/>
    </source>
</evidence>
<dbReference type="AlphaFoldDB" id="A0AAV8TPD5"/>
<evidence type="ECO:0000256" key="8">
    <source>
        <dbReference type="ARBA" id="ARBA00023034"/>
    </source>
</evidence>
<feature type="signal peptide" evidence="10">
    <location>
        <begin position="1"/>
        <end position="21"/>
    </location>
</feature>
<organism evidence="11 12">
    <name type="scientific">Erythroxylum novogranatense</name>
    <dbReference type="NCBI Taxonomy" id="1862640"/>
    <lineage>
        <taxon>Eukaryota</taxon>
        <taxon>Viridiplantae</taxon>
        <taxon>Streptophyta</taxon>
        <taxon>Embryophyta</taxon>
        <taxon>Tracheophyta</taxon>
        <taxon>Spermatophyta</taxon>
        <taxon>Magnoliopsida</taxon>
        <taxon>eudicotyledons</taxon>
        <taxon>Gunneridae</taxon>
        <taxon>Pentapetalae</taxon>
        <taxon>rosids</taxon>
        <taxon>fabids</taxon>
        <taxon>Malpighiales</taxon>
        <taxon>Erythroxylaceae</taxon>
        <taxon>Erythroxylum</taxon>
    </lineage>
</organism>
<dbReference type="GO" id="GO:0010008">
    <property type="term" value="C:endosome membrane"/>
    <property type="evidence" value="ECO:0007669"/>
    <property type="project" value="UniProtKB-SubCell"/>
</dbReference>
<feature type="transmembrane region" description="Helical" evidence="10">
    <location>
        <begin position="479"/>
        <end position="504"/>
    </location>
</feature>
<feature type="transmembrane region" description="Helical" evidence="10">
    <location>
        <begin position="389"/>
        <end position="418"/>
    </location>
</feature>
<feature type="transmembrane region" description="Helical" evidence="10">
    <location>
        <begin position="439"/>
        <end position="459"/>
    </location>
</feature>
<feature type="transmembrane region" description="Helical" evidence="10">
    <location>
        <begin position="226"/>
        <end position="248"/>
    </location>
</feature>
<evidence type="ECO:0000256" key="7">
    <source>
        <dbReference type="ARBA" id="ARBA00022989"/>
    </source>
</evidence>
<accession>A0AAV8TPD5</accession>
<feature type="transmembrane region" description="Helical" evidence="10">
    <location>
        <begin position="355"/>
        <end position="377"/>
    </location>
</feature>
<evidence type="ECO:0000256" key="1">
    <source>
        <dbReference type="ARBA" id="ARBA00004337"/>
    </source>
</evidence>
<feature type="chain" id="PRO_5043099175" description="Transmembrane 9 superfamily member" evidence="10">
    <location>
        <begin position="22"/>
        <end position="585"/>
    </location>
</feature>
<comment type="caution">
    <text evidence="11">The sequence shown here is derived from an EMBL/GenBank/DDBJ whole genome shotgun (WGS) entry which is preliminary data.</text>
</comment>
<dbReference type="Pfam" id="PF02990">
    <property type="entry name" value="EMP70"/>
    <property type="match status" value="1"/>
</dbReference>
<dbReference type="Proteomes" id="UP001159364">
    <property type="component" value="Linkage Group LG04"/>
</dbReference>
<name>A0AAV8TPD5_9ROSI</name>
<feature type="transmembrane region" description="Helical" evidence="10">
    <location>
        <begin position="516"/>
        <end position="535"/>
    </location>
</feature>
<keyword evidence="8" id="KW-0333">Golgi apparatus</keyword>
<dbReference type="PANTHER" id="PTHR10766:SF119">
    <property type="entry name" value="TRANSMEMBRANE 9 SUPERFAMILY MEMBER 5"/>
    <property type="match status" value="1"/>
</dbReference>
<protein>
    <recommendedName>
        <fullName evidence="10">Transmembrane 9 superfamily member</fullName>
    </recommendedName>
</protein>
<evidence type="ECO:0000256" key="10">
    <source>
        <dbReference type="RuleBase" id="RU363079"/>
    </source>
</evidence>
<dbReference type="InterPro" id="IPR004240">
    <property type="entry name" value="EMP70"/>
</dbReference>
<evidence type="ECO:0000256" key="2">
    <source>
        <dbReference type="ARBA" id="ARBA00004653"/>
    </source>
</evidence>
<dbReference type="EMBL" id="JAIWQS010000004">
    <property type="protein sequence ID" value="KAJ8767703.1"/>
    <property type="molecule type" value="Genomic_DNA"/>
</dbReference>
<dbReference type="GO" id="GO:0072657">
    <property type="term" value="P:protein localization to membrane"/>
    <property type="evidence" value="ECO:0007669"/>
    <property type="project" value="TreeGrafter"/>
</dbReference>
<evidence type="ECO:0000256" key="6">
    <source>
        <dbReference type="ARBA" id="ARBA00022753"/>
    </source>
</evidence>
<feature type="transmembrane region" description="Helical" evidence="10">
    <location>
        <begin position="326"/>
        <end position="348"/>
    </location>
</feature>
<evidence type="ECO:0000313" key="12">
    <source>
        <dbReference type="Proteomes" id="UP001159364"/>
    </source>
</evidence>
<keyword evidence="12" id="KW-1185">Reference proteome</keyword>
<sequence>MSRHFPVLFAVILFSVRSSKALPSGHGYSVGDGVPLFVNKVGPLHNPSETYPYCDLPFCCPDHIISKKETLGEVLNGDRLMGTLYDLKFRKDKAWEILCVKKLRGDDVAKFRVAVLNDYYFQMHYDDLPFWGFIGKIEDLSWMGSEKNFKYYLFTHVHFDVLYNGNSIIEINALGDPNHAVDISEDDDMDVKFTYSVLWNATSTARSRMDRYLKTAFHPLHQKIHWFSFVNSIVITVLLMVFFVVIFMRHLKNDLGRYSNGDEEDKDIGWKYIHGDVFIYPPKMSLFSAVMGTGAQLLTCVCLLFVLTLVGVLYPFNRGALCTSLVLLYSITSAVGGYTAASFHSYFVKTGWERSVLLTGILFLGPVFVVISILNIVSASYGLTAALPFGTILLILLLYTLLYIPLLALGGVIGYHFRHEFQAPSTAKRYLREISLLRWYSKTPCQMFLGGLLPFGATVLELHQLYSSLWGQRLYTLPIILFGTFIILVLITAILGVGMTCIQLSMENQKWWWSSVLRGAAPSIFMFVYGFIFFTRSSMSGVLQLSIFIAYNACMCYAFFLMLGTISFCASFVFVRHIHQAIKSE</sequence>
<keyword evidence="6" id="KW-0967">Endosome</keyword>